<comment type="caution">
    <text evidence="3">The sequence shown here is derived from an EMBL/GenBank/DDBJ whole genome shotgun (WGS) entry which is preliminary data.</text>
</comment>
<dbReference type="RefSeq" id="WP_344028731.1">
    <property type="nucleotide sequence ID" value="NZ_BAAABX010000055.1"/>
</dbReference>
<evidence type="ECO:0000313" key="4">
    <source>
        <dbReference type="Proteomes" id="UP001500879"/>
    </source>
</evidence>
<dbReference type="PANTHER" id="PTHR34406:SF1">
    <property type="entry name" value="PROTEIN YCEI"/>
    <property type="match status" value="1"/>
</dbReference>
<dbReference type="Pfam" id="PF04264">
    <property type="entry name" value="YceI"/>
    <property type="match status" value="1"/>
</dbReference>
<dbReference type="InterPro" id="IPR007372">
    <property type="entry name" value="Lipid/polyisoprenoid-bd_YceI"/>
</dbReference>
<protein>
    <submittedName>
        <fullName evidence="3">YceI family protein</fullName>
    </submittedName>
</protein>
<feature type="domain" description="Lipid/polyisoprenoid-binding YceI-like" evidence="2">
    <location>
        <begin position="29"/>
        <end position="192"/>
    </location>
</feature>
<proteinExistence type="inferred from homology"/>
<sequence length="194" mass="20009">MPASPNPSAPPAPSVAALLAAVPGYTTGTWAIDPNHSEVSFSVRHLGIAKVRGRFDSFEGRIVLAENPLESSVTATVRTDSVSTGNGQRDGHIHSADFLDTRTFPEMTFASTGVRAADDGFLVDGDLTLRGVTRPVTLSLEVNGFGTGVDGNPAAGFSATAEINRSDFGVTAGPAGGAVGEKITISLEVEANRQ</sequence>
<organism evidence="3 4">
    <name type="scientific">Streptomyces luteireticuli</name>
    <dbReference type="NCBI Taxonomy" id="173858"/>
    <lineage>
        <taxon>Bacteria</taxon>
        <taxon>Bacillati</taxon>
        <taxon>Actinomycetota</taxon>
        <taxon>Actinomycetes</taxon>
        <taxon>Kitasatosporales</taxon>
        <taxon>Streptomycetaceae</taxon>
        <taxon>Streptomyces</taxon>
    </lineage>
</organism>
<reference evidence="4" key="1">
    <citation type="journal article" date="2019" name="Int. J. Syst. Evol. Microbiol.">
        <title>The Global Catalogue of Microorganisms (GCM) 10K type strain sequencing project: providing services to taxonomists for standard genome sequencing and annotation.</title>
        <authorList>
            <consortium name="The Broad Institute Genomics Platform"/>
            <consortium name="The Broad Institute Genome Sequencing Center for Infectious Disease"/>
            <person name="Wu L."/>
            <person name="Ma J."/>
        </authorList>
    </citation>
    <scope>NUCLEOTIDE SEQUENCE [LARGE SCALE GENOMIC DNA]</scope>
    <source>
        <strain evidence="4">JCM 4788</strain>
    </source>
</reference>
<dbReference type="Gene3D" id="2.40.128.110">
    <property type="entry name" value="Lipid/polyisoprenoid-binding, YceI-like"/>
    <property type="match status" value="1"/>
</dbReference>
<dbReference type="SUPFAM" id="SSF101874">
    <property type="entry name" value="YceI-like"/>
    <property type="match status" value="1"/>
</dbReference>
<dbReference type="EMBL" id="BAAABX010000055">
    <property type="protein sequence ID" value="GAA0423525.1"/>
    <property type="molecule type" value="Genomic_DNA"/>
</dbReference>
<evidence type="ECO:0000259" key="2">
    <source>
        <dbReference type="SMART" id="SM00867"/>
    </source>
</evidence>
<dbReference type="Proteomes" id="UP001500879">
    <property type="component" value="Unassembled WGS sequence"/>
</dbReference>
<gene>
    <name evidence="3" type="ORF">GCM10010357_51200</name>
</gene>
<name>A0ABP3IT85_9ACTN</name>
<dbReference type="InterPro" id="IPR036761">
    <property type="entry name" value="TTHA0802/YceI-like_sf"/>
</dbReference>
<dbReference type="SMART" id="SM00867">
    <property type="entry name" value="YceI"/>
    <property type="match status" value="1"/>
</dbReference>
<evidence type="ECO:0000313" key="3">
    <source>
        <dbReference type="EMBL" id="GAA0423525.1"/>
    </source>
</evidence>
<evidence type="ECO:0000256" key="1">
    <source>
        <dbReference type="ARBA" id="ARBA00008812"/>
    </source>
</evidence>
<accession>A0ABP3IT85</accession>
<dbReference type="PANTHER" id="PTHR34406">
    <property type="entry name" value="PROTEIN YCEI"/>
    <property type="match status" value="1"/>
</dbReference>
<keyword evidence="4" id="KW-1185">Reference proteome</keyword>
<comment type="similarity">
    <text evidence="1">Belongs to the UPF0312 family.</text>
</comment>